<sequence length="120" mass="13501">MKHEPAIPGIHEVVRELTDDLGPTMVSALAGDRVRLTADDWVMEDGPEPDEDEAERLRFAYDQWQLLAAQGADRARAWFIGDNPRLGDESPVMAIHDGRFDDVRNAANAFLKEGTRSDRR</sequence>
<evidence type="ECO:0000313" key="1">
    <source>
        <dbReference type="EMBL" id="SDR16118.1"/>
    </source>
</evidence>
<accession>A0A1H1GT89</accession>
<name>A0A1H1GT89_9MICC</name>
<dbReference type="Proteomes" id="UP000181917">
    <property type="component" value="Unassembled WGS sequence"/>
</dbReference>
<gene>
    <name evidence="1" type="ORF">SAMN04489742_4284</name>
</gene>
<dbReference type="OrthoDB" id="4748714at2"/>
<protein>
    <recommendedName>
        <fullName evidence="3">Antitoxin Xre/MbcA/ParS-like toxin-binding domain-containing protein</fullName>
    </recommendedName>
</protein>
<proteinExistence type="predicted"/>
<reference evidence="1 2" key="1">
    <citation type="submission" date="2016-10" db="EMBL/GenBank/DDBJ databases">
        <authorList>
            <person name="de Groot N.N."/>
        </authorList>
    </citation>
    <scope>NUCLEOTIDE SEQUENCE [LARGE SCALE GENOMIC DNA]</scope>
    <source>
        <strain evidence="1 2">DSM 20117</strain>
    </source>
</reference>
<keyword evidence="2" id="KW-1185">Reference proteome</keyword>
<dbReference type="AlphaFoldDB" id="A0A1H1GT89"/>
<evidence type="ECO:0000313" key="2">
    <source>
        <dbReference type="Proteomes" id="UP000181917"/>
    </source>
</evidence>
<organism evidence="1 2">
    <name type="scientific">Crystallibacter crystallopoietes</name>
    <dbReference type="NCBI Taxonomy" id="37928"/>
    <lineage>
        <taxon>Bacteria</taxon>
        <taxon>Bacillati</taxon>
        <taxon>Actinomycetota</taxon>
        <taxon>Actinomycetes</taxon>
        <taxon>Micrococcales</taxon>
        <taxon>Micrococcaceae</taxon>
        <taxon>Crystallibacter</taxon>
    </lineage>
</organism>
<dbReference type="RefSeq" id="WP_074702501.1">
    <property type="nucleotide sequence ID" value="NZ_CP018863.1"/>
</dbReference>
<dbReference type="EMBL" id="FNKH01000002">
    <property type="protein sequence ID" value="SDR16118.1"/>
    <property type="molecule type" value="Genomic_DNA"/>
</dbReference>
<evidence type="ECO:0008006" key="3">
    <source>
        <dbReference type="Google" id="ProtNLM"/>
    </source>
</evidence>
<dbReference type="KEGG" id="acry:AC20117_17955"/>